<dbReference type="Proteomes" id="UP001412067">
    <property type="component" value="Unassembled WGS sequence"/>
</dbReference>
<organism evidence="2 3">
    <name type="scientific">Platanthera guangdongensis</name>
    <dbReference type="NCBI Taxonomy" id="2320717"/>
    <lineage>
        <taxon>Eukaryota</taxon>
        <taxon>Viridiplantae</taxon>
        <taxon>Streptophyta</taxon>
        <taxon>Embryophyta</taxon>
        <taxon>Tracheophyta</taxon>
        <taxon>Spermatophyta</taxon>
        <taxon>Magnoliopsida</taxon>
        <taxon>Liliopsida</taxon>
        <taxon>Asparagales</taxon>
        <taxon>Orchidaceae</taxon>
        <taxon>Orchidoideae</taxon>
        <taxon>Orchideae</taxon>
        <taxon>Orchidinae</taxon>
        <taxon>Platanthera</taxon>
    </lineage>
</organism>
<proteinExistence type="predicted"/>
<keyword evidence="1" id="KW-1133">Transmembrane helix</keyword>
<feature type="transmembrane region" description="Helical" evidence="1">
    <location>
        <begin position="165"/>
        <end position="182"/>
    </location>
</feature>
<keyword evidence="3" id="KW-1185">Reference proteome</keyword>
<name>A0ABR2LSR7_9ASPA</name>
<keyword evidence="2" id="KW-0808">Transferase</keyword>
<keyword evidence="2" id="KW-0418">Kinase</keyword>
<dbReference type="InterPro" id="IPR038980">
    <property type="entry name" value="ATM_plant"/>
</dbReference>
<evidence type="ECO:0000313" key="2">
    <source>
        <dbReference type="EMBL" id="KAK8948262.1"/>
    </source>
</evidence>
<evidence type="ECO:0000256" key="1">
    <source>
        <dbReference type="SAM" id="Phobius"/>
    </source>
</evidence>
<dbReference type="EMBL" id="JBBWWR010000016">
    <property type="protein sequence ID" value="KAK8948262.1"/>
    <property type="molecule type" value="Genomic_DNA"/>
</dbReference>
<dbReference type="PANTHER" id="PTHR37079">
    <property type="entry name" value="SERINE/THREONINE-PROTEIN KINASE ATM"/>
    <property type="match status" value="1"/>
</dbReference>
<keyword evidence="1" id="KW-0812">Transmembrane</keyword>
<reference evidence="2 3" key="1">
    <citation type="journal article" date="2022" name="Nat. Plants">
        <title>Genomes of leafy and leafless Platanthera orchids illuminate the evolution of mycoheterotrophy.</title>
        <authorList>
            <person name="Li M.H."/>
            <person name="Liu K.W."/>
            <person name="Li Z."/>
            <person name="Lu H.C."/>
            <person name="Ye Q.L."/>
            <person name="Zhang D."/>
            <person name="Wang J.Y."/>
            <person name="Li Y.F."/>
            <person name="Zhong Z.M."/>
            <person name="Liu X."/>
            <person name="Yu X."/>
            <person name="Liu D.K."/>
            <person name="Tu X.D."/>
            <person name="Liu B."/>
            <person name="Hao Y."/>
            <person name="Liao X.Y."/>
            <person name="Jiang Y.T."/>
            <person name="Sun W.H."/>
            <person name="Chen J."/>
            <person name="Chen Y.Q."/>
            <person name="Ai Y."/>
            <person name="Zhai J.W."/>
            <person name="Wu S.S."/>
            <person name="Zhou Z."/>
            <person name="Hsiao Y.Y."/>
            <person name="Wu W.L."/>
            <person name="Chen Y.Y."/>
            <person name="Lin Y.F."/>
            <person name="Hsu J.L."/>
            <person name="Li C.Y."/>
            <person name="Wang Z.W."/>
            <person name="Zhao X."/>
            <person name="Zhong W.Y."/>
            <person name="Ma X.K."/>
            <person name="Ma L."/>
            <person name="Huang J."/>
            <person name="Chen G.Z."/>
            <person name="Huang M.Z."/>
            <person name="Huang L."/>
            <person name="Peng D.H."/>
            <person name="Luo Y.B."/>
            <person name="Zou S.Q."/>
            <person name="Chen S.P."/>
            <person name="Lan S."/>
            <person name="Tsai W.C."/>
            <person name="Van de Peer Y."/>
            <person name="Liu Z.J."/>
        </authorList>
    </citation>
    <scope>NUCLEOTIDE SEQUENCE [LARGE SCALE GENOMIC DNA]</scope>
    <source>
        <strain evidence="2">Lor288</strain>
    </source>
</reference>
<evidence type="ECO:0000313" key="3">
    <source>
        <dbReference type="Proteomes" id="UP001412067"/>
    </source>
</evidence>
<sequence length="202" mass="23172">MECINTYLLKDGPYLGDLATYIHLSIPEFLFRFCLTTHDRGLKVCFIIYASIQTKLYRNTSDEILLVEKLLDIVSKDLGQETVASSGMLWCDASRDDKMGLVGNVYQSLMELAALVFFPSCKPTRKATQQEKRLKMVDACDPIKDGVMSGSWLWSVQFMILQVNYLARMFVCIFLIFSYAHTKSFSAHKIYRLNLKNVMCSR</sequence>
<gene>
    <name evidence="2" type="primary">ATM</name>
    <name evidence="2" type="ORF">KSP40_PGU006171</name>
</gene>
<keyword evidence="1" id="KW-0472">Membrane</keyword>
<protein>
    <submittedName>
        <fullName evidence="2">Serine/threonine-protein kinase ATM</fullName>
    </submittedName>
</protein>
<dbReference type="PANTHER" id="PTHR37079:SF4">
    <property type="entry name" value="SERINE_THREONINE-PROTEIN KINASE ATM"/>
    <property type="match status" value="1"/>
</dbReference>
<comment type="caution">
    <text evidence="2">The sequence shown here is derived from an EMBL/GenBank/DDBJ whole genome shotgun (WGS) entry which is preliminary data.</text>
</comment>
<accession>A0ABR2LSR7</accession>
<dbReference type="GO" id="GO:0016301">
    <property type="term" value="F:kinase activity"/>
    <property type="evidence" value="ECO:0007669"/>
    <property type="project" value="UniProtKB-KW"/>
</dbReference>